<feature type="region of interest" description="Disordered" evidence="1">
    <location>
        <begin position="12"/>
        <end position="86"/>
    </location>
</feature>
<organism evidence="2 3">
    <name type="scientific">Pleurodeles waltl</name>
    <name type="common">Iberian ribbed newt</name>
    <dbReference type="NCBI Taxonomy" id="8319"/>
    <lineage>
        <taxon>Eukaryota</taxon>
        <taxon>Metazoa</taxon>
        <taxon>Chordata</taxon>
        <taxon>Craniata</taxon>
        <taxon>Vertebrata</taxon>
        <taxon>Euteleostomi</taxon>
        <taxon>Amphibia</taxon>
        <taxon>Batrachia</taxon>
        <taxon>Caudata</taxon>
        <taxon>Salamandroidea</taxon>
        <taxon>Salamandridae</taxon>
        <taxon>Pleurodelinae</taxon>
        <taxon>Pleurodeles</taxon>
    </lineage>
</organism>
<comment type="caution">
    <text evidence="2">The sequence shown here is derived from an EMBL/GenBank/DDBJ whole genome shotgun (WGS) entry which is preliminary data.</text>
</comment>
<evidence type="ECO:0000256" key="1">
    <source>
        <dbReference type="SAM" id="MobiDB-lite"/>
    </source>
</evidence>
<sequence>MDVLCEGRLAEARPACRAAWRRPPRPARPRAAGNKTGAGTDRVGGAEMERTAQWLGSSSISGGGDRERAHDRRERMGRKEDKTNDD</sequence>
<feature type="compositionally biased region" description="Basic and acidic residues" evidence="1">
    <location>
        <begin position="64"/>
        <end position="86"/>
    </location>
</feature>
<accession>A0AAV7WW88</accession>
<keyword evidence="3" id="KW-1185">Reference proteome</keyword>
<dbReference type="AlphaFoldDB" id="A0AAV7WW88"/>
<reference evidence="2" key="1">
    <citation type="journal article" date="2022" name="bioRxiv">
        <title>Sequencing and chromosome-scale assembly of the giantPleurodeles waltlgenome.</title>
        <authorList>
            <person name="Brown T."/>
            <person name="Elewa A."/>
            <person name="Iarovenko S."/>
            <person name="Subramanian E."/>
            <person name="Araus A.J."/>
            <person name="Petzold A."/>
            <person name="Susuki M."/>
            <person name="Suzuki K.-i.T."/>
            <person name="Hayashi T."/>
            <person name="Toyoda A."/>
            <person name="Oliveira C."/>
            <person name="Osipova E."/>
            <person name="Leigh N.D."/>
            <person name="Simon A."/>
            <person name="Yun M.H."/>
        </authorList>
    </citation>
    <scope>NUCLEOTIDE SEQUENCE</scope>
    <source>
        <strain evidence="2">20211129_DDA</strain>
        <tissue evidence="2">Liver</tissue>
    </source>
</reference>
<dbReference type="Proteomes" id="UP001066276">
    <property type="component" value="Chromosome 1_1"/>
</dbReference>
<gene>
    <name evidence="2" type="ORF">NDU88_005138</name>
</gene>
<proteinExistence type="predicted"/>
<protein>
    <submittedName>
        <fullName evidence="2">Uncharacterized protein</fullName>
    </submittedName>
</protein>
<evidence type="ECO:0000313" key="2">
    <source>
        <dbReference type="EMBL" id="KAJ1217544.1"/>
    </source>
</evidence>
<dbReference type="EMBL" id="JANPWB010000001">
    <property type="protein sequence ID" value="KAJ1217544.1"/>
    <property type="molecule type" value="Genomic_DNA"/>
</dbReference>
<evidence type="ECO:0000313" key="3">
    <source>
        <dbReference type="Proteomes" id="UP001066276"/>
    </source>
</evidence>
<feature type="compositionally biased region" description="Basic residues" evidence="1">
    <location>
        <begin position="19"/>
        <end position="28"/>
    </location>
</feature>
<name>A0AAV7WW88_PLEWA</name>